<protein>
    <submittedName>
        <fullName evidence="7">GtrA-like protein</fullName>
    </submittedName>
</protein>
<accession>A0A1M4WFP0</accession>
<feature type="domain" description="GtrA/DPMS transmembrane" evidence="6">
    <location>
        <begin position="7"/>
        <end position="128"/>
    </location>
</feature>
<evidence type="ECO:0000313" key="7">
    <source>
        <dbReference type="EMBL" id="SHE80044.1"/>
    </source>
</evidence>
<reference evidence="7 8" key="1">
    <citation type="submission" date="2016-11" db="EMBL/GenBank/DDBJ databases">
        <authorList>
            <person name="Jaros S."/>
            <person name="Januszkiewicz K."/>
            <person name="Wedrychowicz H."/>
        </authorList>
    </citation>
    <scope>NUCLEOTIDE SEQUENCE [LARGE SCALE GENOMIC DNA]</scope>
    <source>
        <strain evidence="7 8">DSM 16112</strain>
    </source>
</reference>
<dbReference type="OrthoDB" id="565050at2"/>
<dbReference type="EMBL" id="FQUZ01000007">
    <property type="protein sequence ID" value="SHE80044.1"/>
    <property type="molecule type" value="Genomic_DNA"/>
</dbReference>
<dbReference type="RefSeq" id="WP_073355012.1">
    <property type="nucleotide sequence ID" value="NZ_FQUZ01000007.1"/>
</dbReference>
<keyword evidence="3 5" id="KW-1133">Transmembrane helix</keyword>
<evidence type="ECO:0000313" key="8">
    <source>
        <dbReference type="Proteomes" id="UP000184327"/>
    </source>
</evidence>
<dbReference type="GO" id="GO:0000271">
    <property type="term" value="P:polysaccharide biosynthetic process"/>
    <property type="evidence" value="ECO:0007669"/>
    <property type="project" value="InterPro"/>
</dbReference>
<dbReference type="AlphaFoldDB" id="A0A1M4WFP0"/>
<evidence type="ECO:0000259" key="6">
    <source>
        <dbReference type="Pfam" id="PF04138"/>
    </source>
</evidence>
<name>A0A1M4WFP0_9BURK</name>
<evidence type="ECO:0000256" key="4">
    <source>
        <dbReference type="ARBA" id="ARBA00023136"/>
    </source>
</evidence>
<gene>
    <name evidence="7" type="ORF">SAMN02745117_00851</name>
</gene>
<keyword evidence="2 5" id="KW-0812">Transmembrane</keyword>
<dbReference type="Proteomes" id="UP000184327">
    <property type="component" value="Unassembled WGS sequence"/>
</dbReference>
<dbReference type="STRING" id="1122156.SAMN02745117_00851"/>
<evidence type="ECO:0000256" key="1">
    <source>
        <dbReference type="ARBA" id="ARBA00004141"/>
    </source>
</evidence>
<evidence type="ECO:0000256" key="3">
    <source>
        <dbReference type="ARBA" id="ARBA00022989"/>
    </source>
</evidence>
<organism evidence="7 8">
    <name type="scientific">Lampropedia hyalina DSM 16112</name>
    <dbReference type="NCBI Taxonomy" id="1122156"/>
    <lineage>
        <taxon>Bacteria</taxon>
        <taxon>Pseudomonadati</taxon>
        <taxon>Pseudomonadota</taxon>
        <taxon>Betaproteobacteria</taxon>
        <taxon>Burkholderiales</taxon>
        <taxon>Comamonadaceae</taxon>
        <taxon>Lampropedia</taxon>
    </lineage>
</organism>
<comment type="subcellular location">
    <subcellularLocation>
        <location evidence="1">Membrane</location>
        <topology evidence="1">Multi-pass membrane protein</topology>
    </subcellularLocation>
</comment>
<feature type="transmembrane region" description="Helical" evidence="5">
    <location>
        <begin position="105"/>
        <end position="122"/>
    </location>
</feature>
<feature type="transmembrane region" description="Helical" evidence="5">
    <location>
        <begin position="73"/>
        <end position="90"/>
    </location>
</feature>
<dbReference type="NCBIfam" id="NF037976">
    <property type="entry name" value="gtrA_1"/>
    <property type="match status" value="1"/>
</dbReference>
<keyword evidence="8" id="KW-1185">Reference proteome</keyword>
<proteinExistence type="predicted"/>
<dbReference type="GO" id="GO:0016020">
    <property type="term" value="C:membrane"/>
    <property type="evidence" value="ECO:0007669"/>
    <property type="project" value="UniProtKB-SubCell"/>
</dbReference>
<sequence length="131" mass="14836">MKLAITYAILALIATVTNIGAQDGLLRLYSGPYAVPLSILVGTAVGLVVKYLLDKRYIFHFRAHNAAHDGQTFVLYTIMGLLTTAIFWGFEWGFHLAFESKEMRYLGGVIGLAIGYWIKYHLDKKYVFRQK</sequence>
<feature type="transmembrane region" description="Helical" evidence="5">
    <location>
        <begin position="31"/>
        <end position="53"/>
    </location>
</feature>
<evidence type="ECO:0000256" key="2">
    <source>
        <dbReference type="ARBA" id="ARBA00022692"/>
    </source>
</evidence>
<keyword evidence="4 5" id="KW-0472">Membrane</keyword>
<evidence type="ECO:0000256" key="5">
    <source>
        <dbReference type="SAM" id="Phobius"/>
    </source>
</evidence>
<dbReference type="InterPro" id="IPR007267">
    <property type="entry name" value="GtrA_DPMS_TM"/>
</dbReference>
<dbReference type="Pfam" id="PF04138">
    <property type="entry name" value="GtrA_DPMS_TM"/>
    <property type="match status" value="1"/>
</dbReference>